<dbReference type="GO" id="GO:0005524">
    <property type="term" value="F:ATP binding"/>
    <property type="evidence" value="ECO:0007669"/>
    <property type="project" value="UniProtKB-KW"/>
</dbReference>
<evidence type="ECO:0000313" key="10">
    <source>
        <dbReference type="Proteomes" id="UP000070371"/>
    </source>
</evidence>
<evidence type="ECO:0000259" key="8">
    <source>
        <dbReference type="PROSITE" id="PS50110"/>
    </source>
</evidence>
<dbReference type="PANTHER" id="PTHR32071">
    <property type="entry name" value="TRANSCRIPTIONAL REGULATORY PROTEIN"/>
    <property type="match status" value="1"/>
</dbReference>
<dbReference type="SUPFAM" id="SSF46689">
    <property type="entry name" value="Homeodomain-like"/>
    <property type="match status" value="1"/>
</dbReference>
<proteinExistence type="predicted"/>
<dbReference type="InterPro" id="IPR009057">
    <property type="entry name" value="Homeodomain-like_sf"/>
</dbReference>
<name>A0A126V662_9RHOB</name>
<dbReference type="PROSITE" id="PS50045">
    <property type="entry name" value="SIGMA54_INTERACT_4"/>
    <property type="match status" value="1"/>
</dbReference>
<keyword evidence="6" id="KW-0597">Phosphoprotein</keyword>
<dbReference type="Gene3D" id="1.10.8.60">
    <property type="match status" value="1"/>
</dbReference>
<protein>
    <recommendedName>
        <fullName evidence="11">Fis family transcriptional regulator</fullName>
    </recommendedName>
</protein>
<reference evidence="9 10" key="1">
    <citation type="submission" date="2016-02" db="EMBL/GenBank/DDBJ databases">
        <title>Complete genome sequence of Halocynthiibacter arcticus PAMC 20958t from arctic marine sediment.</title>
        <authorList>
            <person name="Lee Y.M."/>
            <person name="Baek K."/>
            <person name="Lee H.K."/>
            <person name="Shin S.C."/>
        </authorList>
    </citation>
    <scope>NUCLEOTIDE SEQUENCE [LARGE SCALE GENOMIC DNA]</scope>
    <source>
        <strain evidence="9">PAMC 20958</strain>
    </source>
</reference>
<keyword evidence="2" id="KW-0067">ATP-binding</keyword>
<dbReference type="PRINTS" id="PR01590">
    <property type="entry name" value="HTHFIS"/>
</dbReference>
<dbReference type="Proteomes" id="UP000070371">
    <property type="component" value="Chromosome"/>
</dbReference>
<gene>
    <name evidence="9" type="ORF">RC74_20745</name>
</gene>
<dbReference type="RefSeq" id="WP_038999844.1">
    <property type="nucleotide sequence ID" value="NZ_CP014327.1"/>
</dbReference>
<dbReference type="KEGG" id="hat:RC74_20745"/>
<keyword evidence="3" id="KW-0902">Two-component regulatory system</keyword>
<dbReference type="AlphaFoldDB" id="A0A126V662"/>
<dbReference type="STRING" id="1579316.RC74_20745"/>
<dbReference type="InterPro" id="IPR058031">
    <property type="entry name" value="AAA_lid_NorR"/>
</dbReference>
<evidence type="ECO:0000256" key="6">
    <source>
        <dbReference type="PROSITE-ProRule" id="PRU00169"/>
    </source>
</evidence>
<dbReference type="InterPro" id="IPR002197">
    <property type="entry name" value="HTH_Fis"/>
</dbReference>
<dbReference type="Gene3D" id="1.10.10.60">
    <property type="entry name" value="Homeodomain-like"/>
    <property type="match status" value="1"/>
</dbReference>
<keyword evidence="5" id="KW-0804">Transcription</keyword>
<keyword evidence="4" id="KW-0805">Transcription regulation</keyword>
<evidence type="ECO:0000256" key="3">
    <source>
        <dbReference type="ARBA" id="ARBA00023012"/>
    </source>
</evidence>
<dbReference type="SUPFAM" id="SSF52540">
    <property type="entry name" value="P-loop containing nucleoside triphosphate hydrolases"/>
    <property type="match status" value="1"/>
</dbReference>
<sequence>MTLANRHIALVEDDEIMGGSIAQRLELEGAHVIWMKTKTVALGAIRTPHKKFDAVVCDIKLPDGTGEDLYMALCDHSVPPPFLFVTGHGGVDQAVRLIHAGAADYLTKPFNMDQFLARLSGMITANQSEIGNSPFGVSPQAIDLHATLTRAASNDRPVYIKGNRGTGKGLAARTIHKLSNRESGPFQSVDLSRLTASDQANILFDDTAERPALTRATEDGTLYISMISHATDTVQNLLQEWLLSEPTTRLICGFTPDLNSSETDGGVRLDLLQRLRAVDIFIPPLASRPDDILWLMRRFYDGFNARREKKLKGLSVRCEEAAVSYAWPGNGRELRSKMERAVSQAQGEVLFPLDLFPDAQDDTAVPRALSDVRDGAERAAILAALEQTDQHILEAAKLLSISRTTLWEKMKKLGIKSEH</sequence>
<accession>A0A126V662</accession>
<dbReference type="Pfam" id="PF25601">
    <property type="entry name" value="AAA_lid_14"/>
    <property type="match status" value="1"/>
</dbReference>
<keyword evidence="10" id="KW-1185">Reference proteome</keyword>
<dbReference type="PROSITE" id="PS50110">
    <property type="entry name" value="RESPONSE_REGULATORY"/>
    <property type="match status" value="1"/>
</dbReference>
<dbReference type="Gene3D" id="3.40.50.2300">
    <property type="match status" value="1"/>
</dbReference>
<dbReference type="InterPro" id="IPR027417">
    <property type="entry name" value="P-loop_NTPase"/>
</dbReference>
<feature type="domain" description="Response regulatory" evidence="8">
    <location>
        <begin position="7"/>
        <end position="123"/>
    </location>
</feature>
<keyword evidence="1" id="KW-0547">Nucleotide-binding</keyword>
<dbReference type="Pfam" id="PF02954">
    <property type="entry name" value="HTH_8"/>
    <property type="match status" value="1"/>
</dbReference>
<evidence type="ECO:0000256" key="4">
    <source>
        <dbReference type="ARBA" id="ARBA00023015"/>
    </source>
</evidence>
<organism evidence="9 10">
    <name type="scientific">Falsihalocynthiibacter arcticus</name>
    <dbReference type="NCBI Taxonomy" id="1579316"/>
    <lineage>
        <taxon>Bacteria</taxon>
        <taxon>Pseudomonadati</taxon>
        <taxon>Pseudomonadota</taxon>
        <taxon>Alphaproteobacteria</taxon>
        <taxon>Rhodobacterales</taxon>
        <taxon>Roseobacteraceae</taxon>
        <taxon>Falsihalocynthiibacter</taxon>
    </lineage>
</organism>
<dbReference type="Pfam" id="PF14532">
    <property type="entry name" value="Sigma54_activ_2"/>
    <property type="match status" value="1"/>
</dbReference>
<evidence type="ECO:0008006" key="11">
    <source>
        <dbReference type="Google" id="ProtNLM"/>
    </source>
</evidence>
<evidence type="ECO:0000259" key="7">
    <source>
        <dbReference type="PROSITE" id="PS50045"/>
    </source>
</evidence>
<evidence type="ECO:0000313" key="9">
    <source>
        <dbReference type="EMBL" id="AML53356.1"/>
    </source>
</evidence>
<dbReference type="Gene3D" id="3.40.50.300">
    <property type="entry name" value="P-loop containing nucleotide triphosphate hydrolases"/>
    <property type="match status" value="1"/>
</dbReference>
<dbReference type="SUPFAM" id="SSF52172">
    <property type="entry name" value="CheY-like"/>
    <property type="match status" value="1"/>
</dbReference>
<dbReference type="InterPro" id="IPR001789">
    <property type="entry name" value="Sig_transdc_resp-reg_receiver"/>
</dbReference>
<dbReference type="SMART" id="SM00448">
    <property type="entry name" value="REC"/>
    <property type="match status" value="1"/>
</dbReference>
<dbReference type="InterPro" id="IPR011006">
    <property type="entry name" value="CheY-like_superfamily"/>
</dbReference>
<dbReference type="GO" id="GO:0006355">
    <property type="term" value="P:regulation of DNA-templated transcription"/>
    <property type="evidence" value="ECO:0007669"/>
    <property type="project" value="InterPro"/>
</dbReference>
<dbReference type="EMBL" id="CP014327">
    <property type="protein sequence ID" value="AML53356.1"/>
    <property type="molecule type" value="Genomic_DNA"/>
</dbReference>
<evidence type="ECO:0000256" key="5">
    <source>
        <dbReference type="ARBA" id="ARBA00023163"/>
    </source>
</evidence>
<dbReference type="PANTHER" id="PTHR32071:SF122">
    <property type="entry name" value="SIGMA FACTOR"/>
    <property type="match status" value="1"/>
</dbReference>
<dbReference type="OrthoDB" id="9802388at2"/>
<dbReference type="InterPro" id="IPR002078">
    <property type="entry name" value="Sigma_54_int"/>
</dbReference>
<feature type="modified residue" description="4-aspartylphosphate" evidence="6">
    <location>
        <position position="58"/>
    </location>
</feature>
<dbReference type="GO" id="GO:0000160">
    <property type="term" value="P:phosphorelay signal transduction system"/>
    <property type="evidence" value="ECO:0007669"/>
    <property type="project" value="UniProtKB-KW"/>
</dbReference>
<evidence type="ECO:0000256" key="1">
    <source>
        <dbReference type="ARBA" id="ARBA00022741"/>
    </source>
</evidence>
<dbReference type="Pfam" id="PF00072">
    <property type="entry name" value="Response_reg"/>
    <property type="match status" value="1"/>
</dbReference>
<feature type="domain" description="Sigma-54 factor interaction" evidence="7">
    <location>
        <begin position="134"/>
        <end position="343"/>
    </location>
</feature>
<dbReference type="GO" id="GO:0043565">
    <property type="term" value="F:sequence-specific DNA binding"/>
    <property type="evidence" value="ECO:0007669"/>
    <property type="project" value="InterPro"/>
</dbReference>
<evidence type="ECO:0000256" key="2">
    <source>
        <dbReference type="ARBA" id="ARBA00022840"/>
    </source>
</evidence>